<dbReference type="GeneID" id="24804034"/>
<dbReference type="HOGENOM" id="CLU_099766_1_0_2"/>
<dbReference type="Gene3D" id="3.40.50.150">
    <property type="entry name" value="Vaccinia Virus protein VP39"/>
    <property type="match status" value="1"/>
</dbReference>
<name>A0A0F7ID58_9EURY</name>
<feature type="domain" description="Methyltransferase type 12" evidence="1">
    <location>
        <begin position="67"/>
        <end position="145"/>
    </location>
</feature>
<dbReference type="GO" id="GO:0032259">
    <property type="term" value="P:methylation"/>
    <property type="evidence" value="ECO:0007669"/>
    <property type="project" value="UniProtKB-KW"/>
</dbReference>
<sequence length="226" mass="26766">MESTKIDPLNLEILKKHTDKIKKEYEIHALKYDPNSPEASHWKGKDKVWLRFKILTEIDNLNGGKILDFGCGNALLMDYLLENNVICEYHGWDISKKMIEIGKNRHPNANFKVVDILNENLEHYKDFFDYVLVSGVFHIKVDSDPNVHNAWIKEILLRLWSLCKKGIAVNFLTEYVDWEDDDLYYCSISDIVSFCVSNLSRWFVIRHDYPLWEFTLYIYKTPRVKL</sequence>
<accession>A0A0F7ID58</accession>
<keyword evidence="2" id="KW-0489">Methyltransferase</keyword>
<dbReference type="Proteomes" id="UP000034723">
    <property type="component" value="Chromosome"/>
</dbReference>
<keyword evidence="2" id="KW-0808">Transferase</keyword>
<dbReference type="SUPFAM" id="SSF53335">
    <property type="entry name" value="S-adenosyl-L-methionine-dependent methyltransferases"/>
    <property type="match status" value="1"/>
</dbReference>
<dbReference type="EMBL" id="CP011267">
    <property type="protein sequence ID" value="AKG91245.1"/>
    <property type="molecule type" value="Genomic_DNA"/>
</dbReference>
<dbReference type="OrthoDB" id="182741at2157"/>
<dbReference type="InterPro" id="IPR029063">
    <property type="entry name" value="SAM-dependent_MTases_sf"/>
</dbReference>
<dbReference type="GO" id="GO:0008168">
    <property type="term" value="F:methyltransferase activity"/>
    <property type="evidence" value="ECO:0007669"/>
    <property type="project" value="UniProtKB-KW"/>
</dbReference>
<protein>
    <submittedName>
        <fullName evidence="2">Methyltransferase domain</fullName>
    </submittedName>
</protein>
<dbReference type="CDD" id="cd02440">
    <property type="entry name" value="AdoMet_MTases"/>
    <property type="match status" value="1"/>
</dbReference>
<reference evidence="2 3" key="1">
    <citation type="submission" date="2015-04" db="EMBL/GenBank/DDBJ databases">
        <title>The complete genome sequence of the hyperthermophilic, obligate iron-reducing archaeon Geoglobus ahangari strain 234T.</title>
        <authorList>
            <person name="Manzella M.P."/>
            <person name="Holmes D.E."/>
            <person name="Rocheleau J.M."/>
            <person name="Chung A."/>
            <person name="Reguera G."/>
            <person name="Kashefi K."/>
        </authorList>
    </citation>
    <scope>NUCLEOTIDE SEQUENCE [LARGE SCALE GENOMIC DNA]</scope>
    <source>
        <strain evidence="2 3">234</strain>
    </source>
</reference>
<dbReference type="KEGG" id="gah:GAH_01464"/>
<keyword evidence="3" id="KW-1185">Reference proteome</keyword>
<evidence type="ECO:0000313" key="3">
    <source>
        <dbReference type="Proteomes" id="UP000034723"/>
    </source>
</evidence>
<organism evidence="2 3">
    <name type="scientific">Geoglobus ahangari</name>
    <dbReference type="NCBI Taxonomy" id="113653"/>
    <lineage>
        <taxon>Archaea</taxon>
        <taxon>Methanobacteriati</taxon>
        <taxon>Methanobacteriota</taxon>
        <taxon>Archaeoglobi</taxon>
        <taxon>Archaeoglobales</taxon>
        <taxon>Archaeoglobaceae</taxon>
        <taxon>Geoglobus</taxon>
    </lineage>
</organism>
<proteinExistence type="predicted"/>
<dbReference type="InParanoid" id="A0A0F7ID58"/>
<dbReference type="Pfam" id="PF08242">
    <property type="entry name" value="Methyltransf_12"/>
    <property type="match status" value="1"/>
</dbReference>
<evidence type="ECO:0000259" key="1">
    <source>
        <dbReference type="Pfam" id="PF08242"/>
    </source>
</evidence>
<dbReference type="AlphaFoldDB" id="A0A0F7ID58"/>
<evidence type="ECO:0000313" key="2">
    <source>
        <dbReference type="EMBL" id="AKG91245.1"/>
    </source>
</evidence>
<dbReference type="InterPro" id="IPR013217">
    <property type="entry name" value="Methyltransf_12"/>
</dbReference>
<dbReference type="RefSeq" id="WP_048095755.1">
    <property type="nucleotide sequence ID" value="NZ_CP011267.1"/>
</dbReference>
<dbReference type="STRING" id="113653.GAH_01464"/>
<gene>
    <name evidence="2" type="ORF">GAH_01464</name>
</gene>